<proteinExistence type="predicted"/>
<dbReference type="EMBL" id="JAIHNG010000137">
    <property type="protein sequence ID" value="KAI5954174.1"/>
    <property type="molecule type" value="Genomic_DNA"/>
</dbReference>
<sequence>MFPLLHRATKQSPLFKLHQLRCLTQYAKNPQIYIHETPQKGYKFSLSKNPNALPIGDSQVTDPKPGNFTINKRFVSVMNKTFETKVYEDFTFVMEAGTNANSFMPVYDFRDIPKYSRQPYIGNVFGYLQVDANAKIVPGSWQRNDLYELCSGKDGLCHFSEFMYETLQQECENAK</sequence>
<comment type="caution">
    <text evidence="1">The sequence shown here is derived from an EMBL/GenBank/DDBJ whole genome shotgun (WGS) entry which is preliminary data.</text>
</comment>
<protein>
    <submittedName>
        <fullName evidence="1">Uncharacterized protein</fullName>
    </submittedName>
</protein>
<gene>
    <name evidence="1" type="ORF">KGF57_003923</name>
</gene>
<name>A0AAD5BCP1_9ASCO</name>
<accession>A0AAD5BCP1</accession>
<keyword evidence="2" id="KW-1185">Reference proteome</keyword>
<dbReference type="PANTHER" id="PTHR37331">
    <property type="entry name" value="YALI0F11671P"/>
    <property type="match status" value="1"/>
</dbReference>
<evidence type="ECO:0000313" key="2">
    <source>
        <dbReference type="Proteomes" id="UP001204833"/>
    </source>
</evidence>
<dbReference type="AlphaFoldDB" id="A0AAD5BCP1"/>
<evidence type="ECO:0000313" key="1">
    <source>
        <dbReference type="EMBL" id="KAI5954174.1"/>
    </source>
</evidence>
<dbReference type="Proteomes" id="UP001204833">
    <property type="component" value="Unassembled WGS sequence"/>
</dbReference>
<dbReference type="GeneID" id="76151981"/>
<dbReference type="PANTHER" id="PTHR37331:SF1">
    <property type="entry name" value="YALI0F11671P"/>
    <property type="match status" value="1"/>
</dbReference>
<reference evidence="1 2" key="1">
    <citation type="journal article" date="2022" name="DNA Res.">
        <title>Genome analysis of five recently described species of the CUG-Ser clade uncovers Candida theae as a new hybrid lineage with pathogenic potential in the Candida parapsilosis species complex.</title>
        <authorList>
            <person name="Mixao V."/>
            <person name="Del Olmo V."/>
            <person name="Hegedusova E."/>
            <person name="Saus E."/>
            <person name="Pryszcz L."/>
            <person name="Cillingova A."/>
            <person name="Nosek J."/>
            <person name="Gabaldon T."/>
        </authorList>
    </citation>
    <scope>NUCLEOTIDE SEQUENCE [LARGE SCALE GENOMIC DNA]</scope>
    <source>
        <strain evidence="1 2">CBS 12239</strain>
    </source>
</reference>
<organism evidence="1 2">
    <name type="scientific">Candida theae</name>
    <dbReference type="NCBI Taxonomy" id="1198502"/>
    <lineage>
        <taxon>Eukaryota</taxon>
        <taxon>Fungi</taxon>
        <taxon>Dikarya</taxon>
        <taxon>Ascomycota</taxon>
        <taxon>Saccharomycotina</taxon>
        <taxon>Pichiomycetes</taxon>
        <taxon>Debaryomycetaceae</taxon>
        <taxon>Candida/Lodderomyces clade</taxon>
        <taxon>Candida</taxon>
    </lineage>
</organism>
<dbReference type="RefSeq" id="XP_051607587.1">
    <property type="nucleotide sequence ID" value="XM_051753390.1"/>
</dbReference>